<accession>A0A7X5TV63</accession>
<keyword evidence="1" id="KW-1133">Transmembrane helix</keyword>
<organism evidence="2 3">
    <name type="scientific">Lysinibacter cavernae</name>
    <dbReference type="NCBI Taxonomy" id="1640652"/>
    <lineage>
        <taxon>Bacteria</taxon>
        <taxon>Bacillati</taxon>
        <taxon>Actinomycetota</taxon>
        <taxon>Actinomycetes</taxon>
        <taxon>Micrococcales</taxon>
        <taxon>Microbacteriaceae</taxon>
        <taxon>Lysinibacter</taxon>
    </lineage>
</organism>
<dbReference type="Proteomes" id="UP000541033">
    <property type="component" value="Unassembled WGS sequence"/>
</dbReference>
<dbReference type="EMBL" id="JAAMOX010000004">
    <property type="protein sequence ID" value="NIH55343.1"/>
    <property type="molecule type" value="Genomic_DNA"/>
</dbReference>
<feature type="transmembrane region" description="Helical" evidence="1">
    <location>
        <begin position="25"/>
        <end position="49"/>
    </location>
</feature>
<keyword evidence="1" id="KW-0472">Membrane</keyword>
<comment type="caution">
    <text evidence="2">The sequence shown here is derived from an EMBL/GenBank/DDBJ whole genome shotgun (WGS) entry which is preliminary data.</text>
</comment>
<evidence type="ECO:0000256" key="1">
    <source>
        <dbReference type="SAM" id="Phobius"/>
    </source>
</evidence>
<dbReference type="AlphaFoldDB" id="A0A7X5TV63"/>
<keyword evidence="1" id="KW-0812">Transmembrane</keyword>
<dbReference type="RefSeq" id="WP_167152456.1">
    <property type="nucleotide sequence ID" value="NZ_JAAMOX010000004.1"/>
</dbReference>
<sequence length="64" mass="6810">MGNLLSQIGQRASEVQPALADPFDVGFSTVMAVGVVVFILALTMFAVFIPAMGRRREARAVASK</sequence>
<reference evidence="2 3" key="1">
    <citation type="submission" date="2020-02" db="EMBL/GenBank/DDBJ databases">
        <title>Sequencing the genomes of 1000 actinobacteria strains.</title>
        <authorList>
            <person name="Klenk H.-P."/>
        </authorList>
    </citation>
    <scope>NUCLEOTIDE SEQUENCE [LARGE SCALE GENOMIC DNA]</scope>
    <source>
        <strain evidence="2 3">DSM 27960</strain>
    </source>
</reference>
<name>A0A7X5TV63_9MICO</name>
<proteinExistence type="predicted"/>
<evidence type="ECO:0000313" key="2">
    <source>
        <dbReference type="EMBL" id="NIH55343.1"/>
    </source>
</evidence>
<evidence type="ECO:0000313" key="3">
    <source>
        <dbReference type="Proteomes" id="UP000541033"/>
    </source>
</evidence>
<protein>
    <submittedName>
        <fullName evidence="2">Heme/copper-type cytochrome/quinol oxidase subunit 2</fullName>
    </submittedName>
</protein>
<gene>
    <name evidence="2" type="ORF">FHX76_003264</name>
</gene>
<keyword evidence="3" id="KW-1185">Reference proteome</keyword>